<protein>
    <submittedName>
        <fullName evidence="1">Uncharacterized protein</fullName>
    </submittedName>
</protein>
<evidence type="ECO:0000313" key="2">
    <source>
        <dbReference type="Proteomes" id="UP000229554"/>
    </source>
</evidence>
<organism evidence="1 2">
    <name type="scientific">Candidatus Roizmanbacteria bacterium CG10_big_fil_rev_8_21_14_0_10_39_6</name>
    <dbReference type="NCBI Taxonomy" id="1974853"/>
    <lineage>
        <taxon>Bacteria</taxon>
        <taxon>Candidatus Roizmaniibacteriota</taxon>
    </lineage>
</organism>
<reference evidence="2" key="1">
    <citation type="submission" date="2017-09" db="EMBL/GenBank/DDBJ databases">
        <title>Depth-based differentiation of microbial function through sediment-hosted aquifers and enrichment of novel symbionts in the deep terrestrial subsurface.</title>
        <authorList>
            <person name="Probst A.J."/>
            <person name="Ladd B."/>
            <person name="Jarett J.K."/>
            <person name="Geller-Mcgrath D.E."/>
            <person name="Sieber C.M.K."/>
            <person name="Emerson J.B."/>
            <person name="Anantharaman K."/>
            <person name="Thomas B.C."/>
            <person name="Malmstrom R."/>
            <person name="Stieglmeier M."/>
            <person name="Klingl A."/>
            <person name="Woyke T."/>
            <person name="Ryan C.M."/>
            <person name="Banfield J.F."/>
        </authorList>
    </citation>
    <scope>NUCLEOTIDE SEQUENCE [LARGE SCALE GENOMIC DNA]</scope>
</reference>
<evidence type="ECO:0000313" key="1">
    <source>
        <dbReference type="EMBL" id="PJE62847.1"/>
    </source>
</evidence>
<comment type="caution">
    <text evidence="1">The sequence shown here is derived from an EMBL/GenBank/DDBJ whole genome shotgun (WGS) entry which is preliminary data.</text>
</comment>
<proteinExistence type="predicted"/>
<dbReference type="AlphaFoldDB" id="A0A2M8KSE5"/>
<dbReference type="EMBL" id="PFED01000116">
    <property type="protein sequence ID" value="PJE62847.1"/>
    <property type="molecule type" value="Genomic_DNA"/>
</dbReference>
<dbReference type="Proteomes" id="UP000229554">
    <property type="component" value="Unassembled WGS sequence"/>
</dbReference>
<gene>
    <name evidence="1" type="ORF">COU88_02780</name>
</gene>
<name>A0A2M8KSE5_9BACT</name>
<accession>A0A2M8KSE5</accession>
<sequence length="110" mass="12784">MKKQFYTYLIEIDTLYTHLDSLTLTATEKQELILIIDSTIHHVVLDIALTHLPQHAKKDFITHVKNNNHTKAMLLLRSHVADIENTIKKEVEILKNKFKKDILKMHATTA</sequence>